<dbReference type="GO" id="GO:0042597">
    <property type="term" value="C:periplasmic space"/>
    <property type="evidence" value="ECO:0007669"/>
    <property type="project" value="UniProtKB-SubCell"/>
</dbReference>
<dbReference type="InterPro" id="IPR002386">
    <property type="entry name" value="Amicyanin/Pseudoazurin"/>
</dbReference>
<keyword evidence="4 9" id="KW-0479">Metal-binding</keyword>
<keyword evidence="3" id="KW-0813">Transport</keyword>
<evidence type="ECO:0000256" key="10">
    <source>
        <dbReference type="SAM" id="MobiDB-lite"/>
    </source>
</evidence>
<evidence type="ECO:0000256" key="4">
    <source>
        <dbReference type="ARBA" id="ARBA00022723"/>
    </source>
</evidence>
<dbReference type="Gene3D" id="2.60.40.420">
    <property type="entry name" value="Cupredoxins - blue copper proteins"/>
    <property type="match status" value="1"/>
</dbReference>
<keyword evidence="13" id="KW-1185">Reference proteome</keyword>
<comment type="cofactor">
    <cofactor evidence="9">
        <name>Cu cation</name>
        <dbReference type="ChEBI" id="CHEBI:23378"/>
    </cofactor>
    <text evidence="9">Binds 1 copper ion per subunit.</text>
</comment>
<dbReference type="EMBL" id="WKJQ01000003">
    <property type="protein sequence ID" value="MRW98274.1"/>
    <property type="molecule type" value="Genomic_DNA"/>
</dbReference>
<evidence type="ECO:0000256" key="7">
    <source>
        <dbReference type="ARBA" id="ARBA00023008"/>
    </source>
</evidence>
<dbReference type="InterPro" id="IPR008972">
    <property type="entry name" value="Cupredoxin"/>
</dbReference>
<protein>
    <submittedName>
        <fullName evidence="12">Halocyanin</fullName>
    </submittedName>
</protein>
<dbReference type="GO" id="GO:0005507">
    <property type="term" value="F:copper ion binding"/>
    <property type="evidence" value="ECO:0007669"/>
    <property type="project" value="InterPro"/>
</dbReference>
<evidence type="ECO:0000256" key="3">
    <source>
        <dbReference type="ARBA" id="ARBA00022448"/>
    </source>
</evidence>
<comment type="subcellular location">
    <subcellularLocation>
        <location evidence="1">Membrane</location>
    </subcellularLocation>
    <subcellularLocation>
        <location evidence="2">Periplasm</location>
    </subcellularLocation>
</comment>
<proteinExistence type="predicted"/>
<dbReference type="GO" id="GO:0009055">
    <property type="term" value="F:electron transfer activity"/>
    <property type="evidence" value="ECO:0007669"/>
    <property type="project" value="InterPro"/>
</dbReference>
<dbReference type="PROSITE" id="PS00196">
    <property type="entry name" value="COPPER_BLUE"/>
    <property type="match status" value="1"/>
</dbReference>
<evidence type="ECO:0000313" key="13">
    <source>
        <dbReference type="Proteomes" id="UP000443423"/>
    </source>
</evidence>
<name>A0A6A8GB11_9EURY</name>
<accession>A0A6A8GB11</accession>
<feature type="binding site" evidence="9">
    <location>
        <position position="101"/>
    </location>
    <ligand>
        <name>Cu cation</name>
        <dbReference type="ChEBI" id="CHEBI:23378"/>
    </ligand>
</feature>
<dbReference type="AlphaFoldDB" id="A0A6A8GB11"/>
<feature type="compositionally biased region" description="Low complexity" evidence="10">
    <location>
        <begin position="45"/>
        <end position="59"/>
    </location>
</feature>
<gene>
    <name evidence="12" type="ORF">GJR99_17040</name>
</gene>
<dbReference type="GO" id="GO:0016020">
    <property type="term" value="C:membrane"/>
    <property type="evidence" value="ECO:0007669"/>
    <property type="project" value="UniProtKB-SubCell"/>
</dbReference>
<dbReference type="Pfam" id="PF00127">
    <property type="entry name" value="Copper-bind"/>
    <property type="match status" value="1"/>
</dbReference>
<dbReference type="PANTHER" id="PTHR34192">
    <property type="entry name" value="PLASTOCYANIN MAJOR ISOFORM, CHLOROPLASTIC-RELATED"/>
    <property type="match status" value="1"/>
</dbReference>
<feature type="binding site" evidence="9">
    <location>
        <position position="149"/>
    </location>
    <ligand>
        <name>Cu cation</name>
        <dbReference type="ChEBI" id="CHEBI:23378"/>
    </ligand>
</feature>
<keyword evidence="8" id="KW-0472">Membrane</keyword>
<evidence type="ECO:0000256" key="2">
    <source>
        <dbReference type="ARBA" id="ARBA00004418"/>
    </source>
</evidence>
<feature type="binding site" evidence="9">
    <location>
        <position position="141"/>
    </location>
    <ligand>
        <name>Cu cation</name>
        <dbReference type="ChEBI" id="CHEBI:23378"/>
    </ligand>
</feature>
<dbReference type="Proteomes" id="UP000443423">
    <property type="component" value="Unassembled WGS sequence"/>
</dbReference>
<keyword evidence="6" id="KW-0249">Electron transport</keyword>
<keyword evidence="5" id="KW-0574">Periplasm</keyword>
<evidence type="ECO:0000256" key="8">
    <source>
        <dbReference type="ARBA" id="ARBA00023136"/>
    </source>
</evidence>
<feature type="binding site" evidence="9">
    <location>
        <position position="144"/>
    </location>
    <ligand>
        <name>Cu cation</name>
        <dbReference type="ChEBI" id="CHEBI:23378"/>
    </ligand>
</feature>
<evidence type="ECO:0000313" key="12">
    <source>
        <dbReference type="EMBL" id="MRW98274.1"/>
    </source>
</evidence>
<sequence length="156" mass="16926">MNSGAMNRRMFLTSAVIVSLTGCLGEDATGSEETTPARTPPPTPESETTEAPVESTTATRTATPQSGIVTVDVGPGTVFRPFDVAVVPGTTVKWVWRDGGHNVVVDERPENSEWRGHGTIEDTGYVYEYEFTVEGTYRYYCSPHRAQGMAGAIHVR</sequence>
<dbReference type="InterPro" id="IPR000923">
    <property type="entry name" value="BlueCu_1"/>
</dbReference>
<feature type="region of interest" description="Disordered" evidence="10">
    <location>
        <begin position="26"/>
        <end position="69"/>
    </location>
</feature>
<evidence type="ECO:0000259" key="11">
    <source>
        <dbReference type="Pfam" id="PF00127"/>
    </source>
</evidence>
<evidence type="ECO:0000256" key="6">
    <source>
        <dbReference type="ARBA" id="ARBA00022982"/>
    </source>
</evidence>
<organism evidence="12 13">
    <name type="scientific">Haloferax marinum</name>
    <dbReference type="NCBI Taxonomy" id="2666143"/>
    <lineage>
        <taxon>Archaea</taxon>
        <taxon>Methanobacteriati</taxon>
        <taxon>Methanobacteriota</taxon>
        <taxon>Stenosarchaea group</taxon>
        <taxon>Halobacteria</taxon>
        <taxon>Halobacteriales</taxon>
        <taxon>Haloferacaceae</taxon>
        <taxon>Haloferax</taxon>
    </lineage>
</organism>
<feature type="domain" description="Blue (type 1) copper" evidence="11">
    <location>
        <begin position="77"/>
        <end position="155"/>
    </location>
</feature>
<evidence type="ECO:0000256" key="1">
    <source>
        <dbReference type="ARBA" id="ARBA00004370"/>
    </source>
</evidence>
<dbReference type="InterPro" id="IPR028871">
    <property type="entry name" value="BlueCu_1_BS"/>
</dbReference>
<dbReference type="PANTHER" id="PTHR34192:SF10">
    <property type="entry name" value="PLASTOCYANIN MAJOR ISOFORM, CHLOROPLASTIC-RELATED"/>
    <property type="match status" value="1"/>
</dbReference>
<dbReference type="SUPFAM" id="SSF49503">
    <property type="entry name" value="Cupredoxins"/>
    <property type="match status" value="1"/>
</dbReference>
<comment type="caution">
    <text evidence="12">The sequence shown here is derived from an EMBL/GenBank/DDBJ whole genome shotgun (WGS) entry which is preliminary data.</text>
</comment>
<evidence type="ECO:0000256" key="9">
    <source>
        <dbReference type="PIRSR" id="PIRSR602386-1"/>
    </source>
</evidence>
<dbReference type="PRINTS" id="PR00155">
    <property type="entry name" value="AMICYANIN"/>
</dbReference>
<keyword evidence="7 9" id="KW-0186">Copper</keyword>
<evidence type="ECO:0000256" key="5">
    <source>
        <dbReference type="ARBA" id="ARBA00022764"/>
    </source>
</evidence>
<reference evidence="12 13" key="1">
    <citation type="submission" date="2019-11" db="EMBL/GenBank/DDBJ databases">
        <title>Whole genome sequence of Haloferax sp. MBLA0078.</title>
        <authorList>
            <person name="Seo M.-J."/>
            <person name="Cho E.-S."/>
        </authorList>
    </citation>
    <scope>NUCLEOTIDE SEQUENCE [LARGE SCALE GENOMIC DNA]</scope>
    <source>
        <strain evidence="12 13">MBLA0078</strain>
    </source>
</reference>